<gene>
    <name evidence="2" type="ORF">SEVIR_6G014725v2</name>
    <name evidence="3" type="ORF">SEVIR_6G014750v2</name>
    <name evidence="4" type="ORF">SEVIR_6G014775v2</name>
</gene>
<evidence type="ECO:0000313" key="4">
    <source>
        <dbReference type="EMBL" id="TKW08220.1"/>
    </source>
</evidence>
<dbReference type="AlphaFoldDB" id="A0A4U6TYL1"/>
<evidence type="ECO:0000313" key="2">
    <source>
        <dbReference type="EMBL" id="TKW08218.1"/>
    </source>
</evidence>
<organism evidence="2 5">
    <name type="scientific">Setaria viridis</name>
    <name type="common">Green bristlegrass</name>
    <name type="synonym">Setaria italica subsp. viridis</name>
    <dbReference type="NCBI Taxonomy" id="4556"/>
    <lineage>
        <taxon>Eukaryota</taxon>
        <taxon>Viridiplantae</taxon>
        <taxon>Streptophyta</taxon>
        <taxon>Embryophyta</taxon>
        <taxon>Tracheophyta</taxon>
        <taxon>Spermatophyta</taxon>
        <taxon>Magnoliopsida</taxon>
        <taxon>Liliopsida</taxon>
        <taxon>Poales</taxon>
        <taxon>Poaceae</taxon>
        <taxon>PACMAD clade</taxon>
        <taxon>Panicoideae</taxon>
        <taxon>Panicodae</taxon>
        <taxon>Paniceae</taxon>
        <taxon>Cenchrinae</taxon>
        <taxon>Setaria</taxon>
    </lineage>
</organism>
<dbReference type="EMBL" id="CM016557">
    <property type="protein sequence ID" value="TKW08219.1"/>
    <property type="molecule type" value="Genomic_DNA"/>
</dbReference>
<dbReference type="InterPro" id="IPR011676">
    <property type="entry name" value="DUF1618"/>
</dbReference>
<keyword evidence="5" id="KW-1185">Reference proteome</keyword>
<feature type="domain" description="DUF1618" evidence="1">
    <location>
        <begin position="239"/>
        <end position="374"/>
    </location>
</feature>
<name>A0A4U6TYL1_SETVI</name>
<dbReference type="PANTHER" id="PTHR33074:SF97">
    <property type="entry name" value="DUF1618 DOMAIN-CONTAINING PROTEIN"/>
    <property type="match status" value="1"/>
</dbReference>
<dbReference type="PANTHER" id="PTHR33074">
    <property type="entry name" value="EXPRESSED PROTEIN-RELATED"/>
    <property type="match status" value="1"/>
</dbReference>
<sequence length="447" mass="50131">MAAAAAAAAGDSAVPNWVMLERWAFRRDDPASFREDRRTFASGTTSAGTQFDVSFILAEPPTPSRLYLSWPEGPKKGGQGLVMAANRNLVLFRLDSLVDESEPFGEVVHDYFIYIADPSSQQTPLLRLLPPCTEYNVYFEMQDTRAFPVLAVGLLCHGEDEFAVAHLTIRSRKKKSGSRIKKSAMQAELCVLRSSLSCSDDAKWETKVVPLQYQYDDLYYDFLNWEVDGVVPFKNALCWVNYCRGILFCDGVFEDRPKVSYIRLPLDTSFRGTGTDADALKGMYRGLCVTEGGHRLVFVDVARHDGKCYGPRMPNTGFTLTSRTLKMTGNCTMPWEWNEDAVVTSDELWHANTMESLPHDIVMLPLLSMDKANVAHLSLLDWDGGRFSLVSIDLSNMQVMGSVITYLEGEDDPADADIVKAKKELCAHFIPSEFPKFLGLRERENHP</sequence>
<evidence type="ECO:0000313" key="5">
    <source>
        <dbReference type="Proteomes" id="UP000298652"/>
    </source>
</evidence>
<dbReference type="EMBL" id="CM016557">
    <property type="protein sequence ID" value="TKW08218.1"/>
    <property type="molecule type" value="Genomic_DNA"/>
</dbReference>
<dbReference type="Gramene" id="TKW08219">
    <property type="protein sequence ID" value="TKW08219"/>
    <property type="gene ID" value="SEVIR_6G014750v2"/>
</dbReference>
<dbReference type="Proteomes" id="UP000298652">
    <property type="component" value="Chromosome 6"/>
</dbReference>
<dbReference type="Pfam" id="PF07762">
    <property type="entry name" value="DUF1618"/>
    <property type="match status" value="1"/>
</dbReference>
<reference evidence="2 5" key="1">
    <citation type="submission" date="2019-03" db="EMBL/GenBank/DDBJ databases">
        <title>WGS assembly of Setaria viridis.</title>
        <authorList>
            <person name="Huang P."/>
            <person name="Jenkins J."/>
            <person name="Grimwood J."/>
            <person name="Barry K."/>
            <person name="Healey A."/>
            <person name="Mamidi S."/>
            <person name="Sreedasyam A."/>
            <person name="Shu S."/>
            <person name="Feldman M."/>
            <person name="Wu J."/>
            <person name="Yu Y."/>
            <person name="Chen C."/>
            <person name="Johnson J."/>
            <person name="Rokhsar D."/>
            <person name="Baxter I."/>
            <person name="Schmutz J."/>
            <person name="Brutnell T."/>
            <person name="Kellogg E."/>
        </authorList>
    </citation>
    <scope>NUCLEOTIDE SEQUENCE [LARGE SCALE GENOMIC DNA]</scope>
    <source>
        <strain evidence="5">cv. A10</strain>
    </source>
</reference>
<dbReference type="Gramene" id="TKW08220">
    <property type="protein sequence ID" value="TKW08220"/>
    <property type="gene ID" value="SEVIR_6G014775v2"/>
</dbReference>
<dbReference type="Gramene" id="TKW08218">
    <property type="protein sequence ID" value="TKW08218"/>
    <property type="gene ID" value="SEVIR_6G014725v2"/>
</dbReference>
<protein>
    <recommendedName>
        <fullName evidence="1">DUF1618 domain-containing protein</fullName>
    </recommendedName>
</protein>
<dbReference type="OMA" id="WRYNTSE"/>
<proteinExistence type="predicted"/>
<evidence type="ECO:0000313" key="3">
    <source>
        <dbReference type="EMBL" id="TKW08219.1"/>
    </source>
</evidence>
<evidence type="ECO:0000259" key="1">
    <source>
        <dbReference type="Pfam" id="PF07762"/>
    </source>
</evidence>
<dbReference type="EMBL" id="CM016557">
    <property type="protein sequence ID" value="TKW08220.1"/>
    <property type="molecule type" value="Genomic_DNA"/>
</dbReference>
<accession>A0A4U6TYL1</accession>